<feature type="domain" description="Ig-like" evidence="3">
    <location>
        <begin position="14"/>
        <end position="119"/>
    </location>
</feature>
<dbReference type="RefSeq" id="XP_037832729.1">
    <property type="nucleotide sequence ID" value="XM_037976801.1"/>
</dbReference>
<dbReference type="Pfam" id="PF07686">
    <property type="entry name" value="V-set"/>
    <property type="match status" value="1"/>
</dbReference>
<protein>
    <recommendedName>
        <fullName evidence="3">Ig-like domain-containing protein</fullName>
    </recommendedName>
</protein>
<dbReference type="OMA" id="FLSVTWY"/>
<reference evidence="4" key="2">
    <citation type="submission" date="2025-09" db="UniProtKB">
        <authorList>
            <consortium name="Ensembl"/>
        </authorList>
    </citation>
    <scope>IDENTIFICATION</scope>
</reference>
<dbReference type="PROSITE" id="PS50835">
    <property type="entry name" value="IG_LIKE"/>
    <property type="match status" value="1"/>
</dbReference>
<proteinExistence type="predicted"/>
<dbReference type="Proteomes" id="UP000264800">
    <property type="component" value="Unplaced"/>
</dbReference>
<feature type="transmembrane region" description="Helical" evidence="1">
    <location>
        <begin position="158"/>
        <end position="179"/>
    </location>
</feature>
<evidence type="ECO:0000313" key="5">
    <source>
        <dbReference type="Proteomes" id="UP000264800"/>
    </source>
</evidence>
<dbReference type="InterPro" id="IPR007110">
    <property type="entry name" value="Ig-like_dom"/>
</dbReference>
<reference evidence="4" key="1">
    <citation type="submission" date="2025-08" db="UniProtKB">
        <authorList>
            <consortium name="Ensembl"/>
        </authorList>
    </citation>
    <scope>IDENTIFICATION</scope>
</reference>
<keyword evidence="1" id="KW-0812">Transmembrane</keyword>
<dbReference type="InterPro" id="IPR013106">
    <property type="entry name" value="Ig_V-set"/>
</dbReference>
<feature type="signal peptide" evidence="2">
    <location>
        <begin position="1"/>
        <end position="19"/>
    </location>
</feature>
<dbReference type="GeneTree" id="ENSGT00990000203733"/>
<organism evidence="4 5">
    <name type="scientific">Kryptolebias marmoratus</name>
    <name type="common">Mangrove killifish</name>
    <name type="synonym">Rivulus marmoratus</name>
    <dbReference type="NCBI Taxonomy" id="37003"/>
    <lineage>
        <taxon>Eukaryota</taxon>
        <taxon>Metazoa</taxon>
        <taxon>Chordata</taxon>
        <taxon>Craniata</taxon>
        <taxon>Vertebrata</taxon>
        <taxon>Euteleostomi</taxon>
        <taxon>Actinopterygii</taxon>
        <taxon>Neopterygii</taxon>
        <taxon>Teleostei</taxon>
        <taxon>Neoteleostei</taxon>
        <taxon>Acanthomorphata</taxon>
        <taxon>Ovalentaria</taxon>
        <taxon>Atherinomorphae</taxon>
        <taxon>Cyprinodontiformes</taxon>
        <taxon>Rivulidae</taxon>
        <taxon>Kryptolebias</taxon>
    </lineage>
</organism>
<dbReference type="OrthoDB" id="9422899at2759"/>
<dbReference type="GeneID" id="119617254"/>
<accession>A0A3Q3B5M0</accession>
<evidence type="ECO:0000256" key="2">
    <source>
        <dbReference type="SAM" id="SignalP"/>
    </source>
</evidence>
<keyword evidence="1" id="KW-0472">Membrane</keyword>
<feature type="chain" id="PRO_5018626858" description="Ig-like domain-containing protein" evidence="2">
    <location>
        <begin position="20"/>
        <end position="193"/>
    </location>
</feature>
<dbReference type="KEGG" id="kmr:119617254"/>
<evidence type="ECO:0000313" key="4">
    <source>
        <dbReference type="Ensembl" id="ENSKMAP00000024430.1"/>
    </source>
</evidence>
<dbReference type="AlphaFoldDB" id="A0A3Q3B5M0"/>
<dbReference type="SMART" id="SM00409">
    <property type="entry name" value="IG"/>
    <property type="match status" value="1"/>
</dbReference>
<dbReference type="PANTHER" id="PTHR15193:SF2">
    <property type="match status" value="1"/>
</dbReference>
<dbReference type="PANTHER" id="PTHR15193">
    <property type="entry name" value="CD83 ANTIGEN"/>
    <property type="match status" value="1"/>
</dbReference>
<dbReference type="Ensembl" id="ENSKMAT00000024736.1">
    <property type="protein sequence ID" value="ENSKMAP00000024430.1"/>
    <property type="gene ID" value="ENSKMAG00000018116.1"/>
</dbReference>
<dbReference type="InterPro" id="IPR013783">
    <property type="entry name" value="Ig-like_fold"/>
</dbReference>
<dbReference type="RefSeq" id="XP_037832731.1">
    <property type="nucleotide sequence ID" value="XM_037976803.1"/>
</dbReference>
<keyword evidence="1" id="KW-1133">Transmembrane helix</keyword>
<evidence type="ECO:0000259" key="3">
    <source>
        <dbReference type="PROSITE" id="PS50835"/>
    </source>
</evidence>
<evidence type="ECO:0000256" key="1">
    <source>
        <dbReference type="SAM" id="Phobius"/>
    </source>
</evidence>
<dbReference type="Gene3D" id="2.60.40.10">
    <property type="entry name" value="Immunoglobulins"/>
    <property type="match status" value="1"/>
</dbReference>
<dbReference type="SUPFAM" id="SSF48726">
    <property type="entry name" value="Immunoglobulin"/>
    <property type="match status" value="1"/>
</dbReference>
<dbReference type="InterPro" id="IPR036179">
    <property type="entry name" value="Ig-like_dom_sf"/>
</dbReference>
<sequence>MFQAVLFISLLLVPNTTQSSSEVESGCNKDVLLQCSSVDSDLLDFLAITWYKVSKNKQEGIVRKLKTDGATQRYNFSREADFGARHSLLLPRATPADSATYKCDISANVGGKNKEMSVRLTVHECVTSTELPTMSSEPNRTQPSPLLRVQHLPIEWSLTGYVVLALAKILLSFMCIWVIRIISSRRQKNDWSN</sequence>
<keyword evidence="5" id="KW-1185">Reference proteome</keyword>
<name>A0A3Q3B5M0_KRYMA</name>
<keyword evidence="2" id="KW-0732">Signal</keyword>
<dbReference type="RefSeq" id="XP_037832730.1">
    <property type="nucleotide sequence ID" value="XM_037976802.1"/>
</dbReference>
<dbReference type="InterPro" id="IPR003599">
    <property type="entry name" value="Ig_sub"/>
</dbReference>